<accession>A0ABD1ZRB4</accession>
<feature type="transmembrane region" description="Helical" evidence="12">
    <location>
        <begin position="113"/>
        <end position="136"/>
    </location>
</feature>
<evidence type="ECO:0000256" key="1">
    <source>
        <dbReference type="ARBA" id="ARBA00004131"/>
    </source>
</evidence>
<keyword evidence="2" id="KW-0813">Transport</keyword>
<dbReference type="PANTHER" id="PTHR19359:SF129">
    <property type="entry name" value="CYTOCHROME B5 ISOFORM B"/>
    <property type="match status" value="1"/>
</dbReference>
<evidence type="ECO:0000256" key="3">
    <source>
        <dbReference type="ARBA" id="ARBA00022617"/>
    </source>
</evidence>
<organism evidence="14 15">
    <name type="scientific">Riccia fluitans</name>
    <dbReference type="NCBI Taxonomy" id="41844"/>
    <lineage>
        <taxon>Eukaryota</taxon>
        <taxon>Viridiplantae</taxon>
        <taxon>Streptophyta</taxon>
        <taxon>Embryophyta</taxon>
        <taxon>Marchantiophyta</taxon>
        <taxon>Marchantiopsida</taxon>
        <taxon>Marchantiidae</taxon>
        <taxon>Marchantiales</taxon>
        <taxon>Ricciaceae</taxon>
        <taxon>Riccia</taxon>
    </lineage>
</organism>
<protein>
    <recommendedName>
        <fullName evidence="13">Cytochrome b5 heme-binding domain-containing protein</fullName>
    </recommendedName>
</protein>
<comment type="similarity">
    <text evidence="11 12">Belongs to the cytochrome b5 family.</text>
</comment>
<dbReference type="InterPro" id="IPR050668">
    <property type="entry name" value="Cytochrome_b5"/>
</dbReference>
<evidence type="ECO:0000256" key="8">
    <source>
        <dbReference type="ARBA" id="ARBA00022989"/>
    </source>
</evidence>
<keyword evidence="10 12" id="KW-0472">Membrane</keyword>
<dbReference type="InterPro" id="IPR018506">
    <property type="entry name" value="Cyt_B5_heme-BS"/>
</dbReference>
<keyword evidence="6" id="KW-0256">Endoplasmic reticulum</keyword>
<dbReference type="PANTHER" id="PTHR19359">
    <property type="entry name" value="CYTOCHROME B5"/>
    <property type="match status" value="1"/>
</dbReference>
<dbReference type="InterPro" id="IPR001199">
    <property type="entry name" value="Cyt_B5-like_heme/steroid-bd"/>
</dbReference>
<dbReference type="GO" id="GO:0046872">
    <property type="term" value="F:metal ion binding"/>
    <property type="evidence" value="ECO:0007669"/>
    <property type="project" value="UniProtKB-UniRule"/>
</dbReference>
<dbReference type="PROSITE" id="PS00191">
    <property type="entry name" value="CYTOCHROME_B5_1"/>
    <property type="match status" value="1"/>
</dbReference>
<evidence type="ECO:0000256" key="2">
    <source>
        <dbReference type="ARBA" id="ARBA00022448"/>
    </source>
</evidence>
<keyword evidence="4 12" id="KW-0812">Transmembrane</keyword>
<evidence type="ECO:0000256" key="6">
    <source>
        <dbReference type="ARBA" id="ARBA00022824"/>
    </source>
</evidence>
<dbReference type="GO" id="GO:0020037">
    <property type="term" value="F:heme binding"/>
    <property type="evidence" value="ECO:0007669"/>
    <property type="project" value="UniProtKB-UniRule"/>
</dbReference>
<evidence type="ECO:0000256" key="5">
    <source>
        <dbReference type="ARBA" id="ARBA00022723"/>
    </source>
</evidence>
<dbReference type="EMBL" id="JBHFFA010000001">
    <property type="protein sequence ID" value="KAL2653772.1"/>
    <property type="molecule type" value="Genomic_DNA"/>
</dbReference>
<reference evidence="14 15" key="1">
    <citation type="submission" date="2024-09" db="EMBL/GenBank/DDBJ databases">
        <title>Chromosome-scale assembly of Riccia fluitans.</title>
        <authorList>
            <person name="Paukszto L."/>
            <person name="Sawicki J."/>
            <person name="Karawczyk K."/>
            <person name="Piernik-Szablinska J."/>
            <person name="Szczecinska M."/>
            <person name="Mazdziarz M."/>
        </authorList>
    </citation>
    <scope>NUCLEOTIDE SEQUENCE [LARGE SCALE GENOMIC DNA]</scope>
    <source>
        <strain evidence="14">Rf_01</strain>
        <tissue evidence="14">Aerial parts of the thallus</tissue>
    </source>
</reference>
<evidence type="ECO:0000256" key="9">
    <source>
        <dbReference type="ARBA" id="ARBA00023004"/>
    </source>
</evidence>
<evidence type="ECO:0000256" key="7">
    <source>
        <dbReference type="ARBA" id="ARBA00022982"/>
    </source>
</evidence>
<evidence type="ECO:0000256" key="11">
    <source>
        <dbReference type="ARBA" id="ARBA00038168"/>
    </source>
</evidence>
<evidence type="ECO:0000256" key="12">
    <source>
        <dbReference type="RuleBase" id="RU362121"/>
    </source>
</evidence>
<sequence length="142" mass="15654">MVELVLIEEDVRGKDAGEGERMSRKYSATEVSEHNSAEDCWLIIQGKVYDVTKYLDDHPGGDQILIAAAGEDATDEFDEAGHSEDARKMMDKYLIGQVDEPSTSSISNSSSLFLYKTLPVVASVLVLSVVVGTVLWRRKRTA</sequence>
<dbReference type="SUPFAM" id="SSF55856">
    <property type="entry name" value="Cytochrome b5-like heme/steroid binding domain"/>
    <property type="match status" value="1"/>
</dbReference>
<dbReference type="PROSITE" id="PS50255">
    <property type="entry name" value="CYTOCHROME_B5_2"/>
    <property type="match status" value="1"/>
</dbReference>
<evidence type="ECO:0000256" key="10">
    <source>
        <dbReference type="ARBA" id="ARBA00023136"/>
    </source>
</evidence>
<dbReference type="Pfam" id="PF00173">
    <property type="entry name" value="Cyt-b5"/>
    <property type="match status" value="1"/>
</dbReference>
<comment type="subcellular location">
    <subcellularLocation>
        <location evidence="1">Endoplasmic reticulum membrane</location>
        <topology evidence="1">Single-pass membrane protein</topology>
        <orientation evidence="1">Cytoplasmic side</orientation>
    </subcellularLocation>
</comment>
<name>A0ABD1ZRB4_9MARC</name>
<evidence type="ECO:0000313" key="14">
    <source>
        <dbReference type="EMBL" id="KAL2653772.1"/>
    </source>
</evidence>
<keyword evidence="3 12" id="KW-0349">Heme</keyword>
<feature type="domain" description="Cytochrome b5 heme-binding" evidence="13">
    <location>
        <begin position="23"/>
        <end position="99"/>
    </location>
</feature>
<dbReference type="PRINTS" id="PR00363">
    <property type="entry name" value="CYTOCHROMEB5"/>
</dbReference>
<keyword evidence="5 12" id="KW-0479">Metal-binding</keyword>
<dbReference type="Proteomes" id="UP001605036">
    <property type="component" value="Unassembled WGS sequence"/>
</dbReference>
<keyword evidence="15" id="KW-1185">Reference proteome</keyword>
<keyword evidence="9 12" id="KW-0408">Iron</keyword>
<dbReference type="FunFam" id="3.10.120.10:FF:000002">
    <property type="entry name" value="Cytochrome b5 type B"/>
    <property type="match status" value="1"/>
</dbReference>
<evidence type="ECO:0000256" key="4">
    <source>
        <dbReference type="ARBA" id="ARBA00022692"/>
    </source>
</evidence>
<evidence type="ECO:0000259" key="13">
    <source>
        <dbReference type="PROSITE" id="PS50255"/>
    </source>
</evidence>
<keyword evidence="8 12" id="KW-1133">Transmembrane helix</keyword>
<proteinExistence type="inferred from homology"/>
<evidence type="ECO:0000313" key="15">
    <source>
        <dbReference type="Proteomes" id="UP001605036"/>
    </source>
</evidence>
<comment type="caution">
    <text evidence="14">The sequence shown here is derived from an EMBL/GenBank/DDBJ whole genome shotgun (WGS) entry which is preliminary data.</text>
</comment>
<dbReference type="InterPro" id="IPR036400">
    <property type="entry name" value="Cyt_B5-like_heme/steroid_sf"/>
</dbReference>
<dbReference type="Gene3D" id="3.10.120.10">
    <property type="entry name" value="Cytochrome b5-like heme/steroid binding domain"/>
    <property type="match status" value="1"/>
</dbReference>
<dbReference type="GO" id="GO:0005789">
    <property type="term" value="C:endoplasmic reticulum membrane"/>
    <property type="evidence" value="ECO:0007669"/>
    <property type="project" value="UniProtKB-SubCell"/>
</dbReference>
<dbReference type="AlphaFoldDB" id="A0ABD1ZRB4"/>
<gene>
    <name evidence="14" type="ORF">R1flu_021900</name>
</gene>
<keyword evidence="7" id="KW-0249">Electron transport</keyword>
<dbReference type="SMART" id="SM01117">
    <property type="entry name" value="Cyt-b5"/>
    <property type="match status" value="1"/>
</dbReference>